<name>A0A9K3LL63_9STRA</name>
<evidence type="ECO:0000256" key="2">
    <source>
        <dbReference type="SAM" id="SignalP"/>
    </source>
</evidence>
<dbReference type="Proteomes" id="UP000693970">
    <property type="component" value="Unassembled WGS sequence"/>
</dbReference>
<reference evidence="3" key="2">
    <citation type="submission" date="2021-04" db="EMBL/GenBank/DDBJ databases">
        <authorList>
            <person name="Podell S."/>
        </authorList>
    </citation>
    <scope>NUCLEOTIDE SEQUENCE</scope>
    <source>
        <strain evidence="3">Hildebrandi</strain>
    </source>
</reference>
<feature type="signal peptide" evidence="2">
    <location>
        <begin position="1"/>
        <end position="24"/>
    </location>
</feature>
<keyword evidence="1" id="KW-0175">Coiled coil</keyword>
<evidence type="ECO:0000313" key="4">
    <source>
        <dbReference type="Proteomes" id="UP000693970"/>
    </source>
</evidence>
<organism evidence="3 4">
    <name type="scientific">Nitzschia inconspicua</name>
    <dbReference type="NCBI Taxonomy" id="303405"/>
    <lineage>
        <taxon>Eukaryota</taxon>
        <taxon>Sar</taxon>
        <taxon>Stramenopiles</taxon>
        <taxon>Ochrophyta</taxon>
        <taxon>Bacillariophyta</taxon>
        <taxon>Bacillariophyceae</taxon>
        <taxon>Bacillariophycidae</taxon>
        <taxon>Bacillariales</taxon>
        <taxon>Bacillariaceae</taxon>
        <taxon>Nitzschia</taxon>
    </lineage>
</organism>
<feature type="chain" id="PRO_5039895950" evidence="2">
    <location>
        <begin position="25"/>
        <end position="132"/>
    </location>
</feature>
<sequence>MKRYSTPQLLLVVSLLASIASVSADTRKHRRDEVTGHVPSTHEEILAHRERKKIHFGGKLEELKKQIEDHMSGKSLLTKDEYERAQRKIRAFENKLEELNREFDERHSRRLIAREELLNEMTRARFASRDEL</sequence>
<accession>A0A9K3LL63</accession>
<comment type="caution">
    <text evidence="3">The sequence shown here is derived from an EMBL/GenBank/DDBJ whole genome shotgun (WGS) entry which is preliminary data.</text>
</comment>
<proteinExistence type="predicted"/>
<reference evidence="3" key="1">
    <citation type="journal article" date="2021" name="Sci. Rep.">
        <title>Diploid genomic architecture of Nitzschia inconspicua, an elite biomass production diatom.</title>
        <authorList>
            <person name="Oliver A."/>
            <person name="Podell S."/>
            <person name="Pinowska A."/>
            <person name="Traller J.C."/>
            <person name="Smith S.R."/>
            <person name="McClure R."/>
            <person name="Beliaev A."/>
            <person name="Bohutskyi P."/>
            <person name="Hill E.A."/>
            <person name="Rabines A."/>
            <person name="Zheng H."/>
            <person name="Allen L.Z."/>
            <person name="Kuo A."/>
            <person name="Grigoriev I.V."/>
            <person name="Allen A.E."/>
            <person name="Hazlebeck D."/>
            <person name="Allen E.E."/>
        </authorList>
    </citation>
    <scope>NUCLEOTIDE SEQUENCE</scope>
    <source>
        <strain evidence="3">Hildebrandi</strain>
    </source>
</reference>
<feature type="coiled-coil region" evidence="1">
    <location>
        <begin position="75"/>
        <end position="109"/>
    </location>
</feature>
<protein>
    <submittedName>
        <fullName evidence="3">Uncharacterized protein</fullName>
    </submittedName>
</protein>
<evidence type="ECO:0000313" key="3">
    <source>
        <dbReference type="EMBL" id="KAG7362811.1"/>
    </source>
</evidence>
<gene>
    <name evidence="3" type="ORF">IV203_026171</name>
</gene>
<keyword evidence="4" id="KW-1185">Reference proteome</keyword>
<dbReference type="AlphaFoldDB" id="A0A9K3LL63"/>
<evidence type="ECO:0000256" key="1">
    <source>
        <dbReference type="SAM" id="Coils"/>
    </source>
</evidence>
<dbReference type="OrthoDB" id="10454869at2759"/>
<keyword evidence="2" id="KW-0732">Signal</keyword>
<dbReference type="EMBL" id="JAGRRH010000010">
    <property type="protein sequence ID" value="KAG7362811.1"/>
    <property type="molecule type" value="Genomic_DNA"/>
</dbReference>